<dbReference type="PANTHER" id="PTHR16301">
    <property type="entry name" value="IMPACT-RELATED"/>
    <property type="match status" value="1"/>
</dbReference>
<dbReference type="Gene3D" id="3.30.70.1820">
    <property type="entry name" value="L1 transposable element, RRM domain"/>
    <property type="match status" value="1"/>
</dbReference>
<evidence type="ECO:0000313" key="5">
    <source>
        <dbReference type="Proteomes" id="UP001217089"/>
    </source>
</evidence>
<gene>
    <name evidence="4" type="ORF">KUTeg_018775</name>
</gene>
<feature type="domain" description="Impact N-terminal" evidence="3">
    <location>
        <begin position="304"/>
        <end position="408"/>
    </location>
</feature>
<dbReference type="SUPFAM" id="SSF54211">
    <property type="entry name" value="Ribosomal protein S5 domain 2-like"/>
    <property type="match status" value="1"/>
</dbReference>
<comment type="similarity">
    <text evidence="1">Belongs to the IMPACT family.</text>
</comment>
<name>A0ABQ9EES0_TEGGR</name>
<sequence>MSLESLKRATKDDHSSENRGQSSGHFVLPTEVSTALAQIPLIHRDLQDIRQGMCRIDGLEKSITGIHNDLWGSEGIGDSLKHVAQQAEDNNLDVNHLFKENKALKKDVELLKSLVIRLDRKVTEQSNEITDLRSRSMRDNILVHNFEESEQENLVVDLKREIKEWLGLEIDFVRAHRNSPKPNPNGKPRTITAKLVDREAKDALLKAQKAKRSQTVNIPFRITQQSPLEIVEKRKKLYGISSAYREQNINTKVVKDKLIFPDGSMYRDKLYPPNAEDVLTMDEKETEKVEEVQTETSACISEAGSNFIAVGANTSSLNEVRRFYKKVSVEPKYAMCNHRILVYRHRDEEGKIHQGYNDDGEHGAGRRLLEYLTRNNYVNVGIVVTRWYGGKHIGPKRFNLMEDALSQVVAKLK</sequence>
<accession>A0ABQ9EES0</accession>
<feature type="compositionally biased region" description="Basic and acidic residues" evidence="2">
    <location>
        <begin position="1"/>
        <end position="17"/>
    </location>
</feature>
<dbReference type="PANTHER" id="PTHR16301:SF25">
    <property type="entry name" value="PROTEIN IMPACT"/>
    <property type="match status" value="1"/>
</dbReference>
<evidence type="ECO:0000259" key="3">
    <source>
        <dbReference type="Pfam" id="PF01205"/>
    </source>
</evidence>
<dbReference type="InterPro" id="IPR001498">
    <property type="entry name" value="Impact_N"/>
</dbReference>
<organism evidence="4 5">
    <name type="scientific">Tegillarca granosa</name>
    <name type="common">Malaysian cockle</name>
    <name type="synonym">Anadara granosa</name>
    <dbReference type="NCBI Taxonomy" id="220873"/>
    <lineage>
        <taxon>Eukaryota</taxon>
        <taxon>Metazoa</taxon>
        <taxon>Spiralia</taxon>
        <taxon>Lophotrochozoa</taxon>
        <taxon>Mollusca</taxon>
        <taxon>Bivalvia</taxon>
        <taxon>Autobranchia</taxon>
        <taxon>Pteriomorphia</taxon>
        <taxon>Arcoida</taxon>
        <taxon>Arcoidea</taxon>
        <taxon>Arcidae</taxon>
        <taxon>Tegillarca</taxon>
    </lineage>
</organism>
<evidence type="ECO:0000256" key="1">
    <source>
        <dbReference type="ARBA" id="ARBA00007665"/>
    </source>
</evidence>
<dbReference type="EMBL" id="JARBDR010000915">
    <property type="protein sequence ID" value="KAJ8303665.1"/>
    <property type="molecule type" value="Genomic_DNA"/>
</dbReference>
<dbReference type="InterPro" id="IPR020568">
    <property type="entry name" value="Ribosomal_Su5_D2-typ_SF"/>
</dbReference>
<dbReference type="Proteomes" id="UP001217089">
    <property type="component" value="Unassembled WGS sequence"/>
</dbReference>
<evidence type="ECO:0000313" key="4">
    <source>
        <dbReference type="EMBL" id="KAJ8303665.1"/>
    </source>
</evidence>
<comment type="caution">
    <text evidence="4">The sequence shown here is derived from an EMBL/GenBank/DDBJ whole genome shotgun (WGS) entry which is preliminary data.</text>
</comment>
<proteinExistence type="inferred from homology"/>
<evidence type="ECO:0000256" key="2">
    <source>
        <dbReference type="SAM" id="MobiDB-lite"/>
    </source>
</evidence>
<dbReference type="Gene3D" id="3.30.230.30">
    <property type="entry name" value="Impact, N-terminal domain"/>
    <property type="match status" value="1"/>
</dbReference>
<dbReference type="InterPro" id="IPR023582">
    <property type="entry name" value="Impact"/>
</dbReference>
<dbReference type="Pfam" id="PF01205">
    <property type="entry name" value="Impact_N"/>
    <property type="match status" value="1"/>
</dbReference>
<feature type="region of interest" description="Disordered" evidence="2">
    <location>
        <begin position="1"/>
        <end position="26"/>
    </location>
</feature>
<dbReference type="InterPro" id="IPR036956">
    <property type="entry name" value="Impact_N_sf"/>
</dbReference>
<reference evidence="4 5" key="1">
    <citation type="submission" date="2022-12" db="EMBL/GenBank/DDBJ databases">
        <title>Chromosome-level genome of Tegillarca granosa.</title>
        <authorList>
            <person name="Kim J."/>
        </authorList>
    </citation>
    <scope>NUCLEOTIDE SEQUENCE [LARGE SCALE GENOMIC DNA]</scope>
    <source>
        <strain evidence="4">Teg-2019</strain>
        <tissue evidence="4">Adductor muscle</tissue>
    </source>
</reference>
<protein>
    <recommendedName>
        <fullName evidence="3">Impact N-terminal domain-containing protein</fullName>
    </recommendedName>
</protein>
<keyword evidence="5" id="KW-1185">Reference proteome</keyword>